<dbReference type="GO" id="GO:0004222">
    <property type="term" value="F:metalloendopeptidase activity"/>
    <property type="evidence" value="ECO:0007669"/>
    <property type="project" value="InterPro"/>
</dbReference>
<dbReference type="Pfam" id="PF01432">
    <property type="entry name" value="Peptidase_M3"/>
    <property type="match status" value="1"/>
</dbReference>
<evidence type="ECO:0000256" key="5">
    <source>
        <dbReference type="ARBA" id="ARBA00022833"/>
    </source>
</evidence>
<evidence type="ECO:0000256" key="7">
    <source>
        <dbReference type="RuleBase" id="RU003435"/>
    </source>
</evidence>
<accession>A0A3Q0IYP7</accession>
<dbReference type="STRING" id="121845.A0A3Q0IYP7"/>
<keyword evidence="6 7" id="KW-0482">Metalloprotease</keyword>
<comment type="similarity">
    <text evidence="1 7">Belongs to the peptidase M3 family.</text>
</comment>
<dbReference type="PANTHER" id="PTHR11804">
    <property type="entry name" value="PROTEASE M3 THIMET OLIGOPEPTIDASE-RELATED"/>
    <property type="match status" value="1"/>
</dbReference>
<evidence type="ECO:0000259" key="9">
    <source>
        <dbReference type="Pfam" id="PF01432"/>
    </source>
</evidence>
<evidence type="ECO:0000256" key="6">
    <source>
        <dbReference type="ARBA" id="ARBA00023049"/>
    </source>
</evidence>
<feature type="domain" description="Peptidase M3A/M3B catalytic" evidence="9">
    <location>
        <begin position="212"/>
        <end position="464"/>
    </location>
</feature>
<dbReference type="RefSeq" id="XP_026679555.1">
    <property type="nucleotide sequence ID" value="XM_026823754.1"/>
</dbReference>
<dbReference type="InterPro" id="IPR045090">
    <property type="entry name" value="Pept_M3A_M3B"/>
</dbReference>
<dbReference type="SUPFAM" id="SSF55486">
    <property type="entry name" value="Metalloproteases ('zincins'), catalytic domain"/>
    <property type="match status" value="1"/>
</dbReference>
<evidence type="ECO:0000256" key="2">
    <source>
        <dbReference type="ARBA" id="ARBA00022670"/>
    </source>
</evidence>
<evidence type="ECO:0000313" key="11">
    <source>
        <dbReference type="RefSeq" id="XP_026679555.1"/>
    </source>
</evidence>
<name>A0A3Q0IYP7_DIACI</name>
<keyword evidence="5 7" id="KW-0862">Zinc</keyword>
<organism evidence="10 11">
    <name type="scientific">Diaphorina citri</name>
    <name type="common">Asian citrus psyllid</name>
    <dbReference type="NCBI Taxonomy" id="121845"/>
    <lineage>
        <taxon>Eukaryota</taxon>
        <taxon>Metazoa</taxon>
        <taxon>Ecdysozoa</taxon>
        <taxon>Arthropoda</taxon>
        <taxon>Hexapoda</taxon>
        <taxon>Insecta</taxon>
        <taxon>Pterygota</taxon>
        <taxon>Neoptera</taxon>
        <taxon>Paraneoptera</taxon>
        <taxon>Hemiptera</taxon>
        <taxon>Sternorrhyncha</taxon>
        <taxon>Psylloidea</taxon>
        <taxon>Psyllidae</taxon>
        <taxon>Diaphorininae</taxon>
        <taxon>Diaphorina</taxon>
    </lineage>
</organism>
<dbReference type="Gene3D" id="1.10.1370.10">
    <property type="entry name" value="Neurolysin, domain 3"/>
    <property type="match status" value="1"/>
</dbReference>
<reference evidence="11" key="1">
    <citation type="submission" date="2025-08" db="UniProtKB">
        <authorList>
            <consortium name="RefSeq"/>
        </authorList>
    </citation>
    <scope>IDENTIFICATION</scope>
</reference>
<protein>
    <submittedName>
        <fullName evidence="11">Neurolysin, mitochondrial-like</fullName>
    </submittedName>
</protein>
<dbReference type="PANTHER" id="PTHR11804:SF83">
    <property type="entry name" value="LD37516P"/>
    <property type="match status" value="1"/>
</dbReference>
<keyword evidence="2 7" id="KW-0645">Protease</keyword>
<dbReference type="Proteomes" id="UP000079169">
    <property type="component" value="Unplaced"/>
</dbReference>
<dbReference type="Gene3D" id="3.40.390.10">
    <property type="entry name" value="Collagenase (Catalytic Domain)"/>
    <property type="match status" value="1"/>
</dbReference>
<dbReference type="InterPro" id="IPR024079">
    <property type="entry name" value="MetalloPept_cat_dom_sf"/>
</dbReference>
<gene>
    <name evidence="11" type="primary">LOC103509402</name>
</gene>
<feature type="region of interest" description="Disordered" evidence="8">
    <location>
        <begin position="403"/>
        <end position="425"/>
    </location>
</feature>
<evidence type="ECO:0000313" key="10">
    <source>
        <dbReference type="Proteomes" id="UP000079169"/>
    </source>
</evidence>
<keyword evidence="4 7" id="KW-0378">Hydrolase</keyword>
<dbReference type="GO" id="GO:0046872">
    <property type="term" value="F:metal ion binding"/>
    <property type="evidence" value="ECO:0007669"/>
    <property type="project" value="UniProtKB-UniRule"/>
</dbReference>
<dbReference type="PaxDb" id="121845-A0A3Q0IYP7"/>
<sequence length="466" mass="53544">MKQLLQFRHNLLRVHSRSGYIVLLPEVPTANEALNKINITTAHDKLPQFNQLTTEKCVTLMGQRIIEYETQVLAVEDRIPLEQEMILAEEKSKAKAGLQVFSKIFDSIEQLNTQFDNTWALLRHLYFTSKNTMPPNIFFGIHNRAKQARCKKYNLKNVYNACKSMDATQLSEEQQRVLSKYMLESKLAGIELEGKRNNLNLNILYLLLQVITPLNTLILNLTEPQYGKPCLLTFKQVENLFFHFGSLLQRSLTATHYSDVSGVNNVEWDSVYIINYFLTHFLYEERVFAELNSHFATGEKLKMTDEQLKALRAHNAGIDVCSELFKANLDLQLHNGPKPHWSEISRELYPLHFGFPIDKYSNLPCRFVEVGSGDLAAGYYSFLWSKLVSADIFYAFKEDGEGRLEDESGRSDSGVSGGERTEPNVGSRLRDTFLTFGGSCHSSEVFRRFRGRDPCFKPFLDMFRLN</sequence>
<dbReference type="GeneID" id="103509402"/>
<keyword evidence="10" id="KW-1185">Reference proteome</keyword>
<dbReference type="GO" id="GO:0006508">
    <property type="term" value="P:proteolysis"/>
    <property type="evidence" value="ECO:0007669"/>
    <property type="project" value="UniProtKB-KW"/>
</dbReference>
<evidence type="ECO:0000256" key="8">
    <source>
        <dbReference type="SAM" id="MobiDB-lite"/>
    </source>
</evidence>
<evidence type="ECO:0000256" key="1">
    <source>
        <dbReference type="ARBA" id="ARBA00006040"/>
    </source>
</evidence>
<evidence type="ECO:0000256" key="3">
    <source>
        <dbReference type="ARBA" id="ARBA00022723"/>
    </source>
</evidence>
<proteinExistence type="inferred from homology"/>
<dbReference type="Gene3D" id="1.10.1370.40">
    <property type="match status" value="1"/>
</dbReference>
<dbReference type="InterPro" id="IPR024077">
    <property type="entry name" value="Neurolysin/TOP_dom2"/>
</dbReference>
<dbReference type="AlphaFoldDB" id="A0A3Q0IYP7"/>
<dbReference type="InterPro" id="IPR001567">
    <property type="entry name" value="Pept_M3A_M3B_dom"/>
</dbReference>
<comment type="cofactor">
    <cofactor evidence="7">
        <name>Zn(2+)</name>
        <dbReference type="ChEBI" id="CHEBI:29105"/>
    </cofactor>
    <text evidence="7">Binds 1 zinc ion.</text>
</comment>
<keyword evidence="3 7" id="KW-0479">Metal-binding</keyword>
<dbReference type="KEGG" id="dci:103509402"/>
<evidence type="ECO:0000256" key="4">
    <source>
        <dbReference type="ARBA" id="ARBA00022801"/>
    </source>
</evidence>